<keyword evidence="2" id="KW-0548">Nucleotidyltransferase</keyword>
<dbReference type="InterPro" id="IPR034683">
    <property type="entry name" value="IspD/TarI"/>
</dbReference>
<organism evidence="3 4">
    <name type="scientific">Pigmentiphaga aceris</name>
    <dbReference type="NCBI Taxonomy" id="1940612"/>
    <lineage>
        <taxon>Bacteria</taxon>
        <taxon>Pseudomonadati</taxon>
        <taxon>Pseudomonadota</taxon>
        <taxon>Betaproteobacteria</taxon>
        <taxon>Burkholderiales</taxon>
        <taxon>Alcaligenaceae</taxon>
        <taxon>Pigmentiphaga</taxon>
    </lineage>
</organism>
<gene>
    <name evidence="3" type="ORF">FXN63_24555</name>
</gene>
<dbReference type="SUPFAM" id="SSF53448">
    <property type="entry name" value="Nucleotide-diphospho-sugar transferases"/>
    <property type="match status" value="1"/>
</dbReference>
<keyword evidence="1 3" id="KW-0808">Transferase</keyword>
<evidence type="ECO:0000313" key="4">
    <source>
        <dbReference type="Proteomes" id="UP000325161"/>
    </source>
</evidence>
<evidence type="ECO:0000256" key="1">
    <source>
        <dbReference type="ARBA" id="ARBA00022679"/>
    </source>
</evidence>
<dbReference type="InterPro" id="IPR050088">
    <property type="entry name" value="IspD/TarI_cytidylyltransf_bact"/>
</dbReference>
<evidence type="ECO:0000313" key="3">
    <source>
        <dbReference type="EMBL" id="QEI08662.1"/>
    </source>
</evidence>
<keyword evidence="4" id="KW-1185">Reference proteome</keyword>
<protein>
    <submittedName>
        <fullName evidence="3">NTP transferase domain-containing protein</fullName>
    </submittedName>
</protein>
<dbReference type="EMBL" id="CP043046">
    <property type="protein sequence ID" value="QEI08662.1"/>
    <property type="molecule type" value="Genomic_DNA"/>
</dbReference>
<sequence>MQPDTVHQDFWTKIMTTYSALIPAAGFGARLGEGPKAWLALDQKPIFVWVVSKFIGLVDEIVMAVPPDALAYAETVVQEHGLQVRLIEGGTTRQESIRRMVAVAHGERVVIHDVARPFATRSLLGEVIKAGMTHDATAAFLPVEVPVARIEGGTVKRYLNASQVALFQTPLAFNRLALLTLLDDAQRDGIERQSPIQLWLDAGRQVHPVPGEKNNIKLTTPEDLALAQLLTPYLSR</sequence>
<dbReference type="PANTHER" id="PTHR32125">
    <property type="entry name" value="2-C-METHYL-D-ERYTHRITOL 4-PHOSPHATE CYTIDYLYLTRANSFERASE, CHLOROPLASTIC"/>
    <property type="match status" value="1"/>
</dbReference>
<dbReference type="GO" id="GO:0050518">
    <property type="term" value="F:2-C-methyl-D-erythritol 4-phosphate cytidylyltransferase activity"/>
    <property type="evidence" value="ECO:0007669"/>
    <property type="project" value="TreeGrafter"/>
</dbReference>
<dbReference type="InterPro" id="IPR018294">
    <property type="entry name" value="ISPD_synthase_CS"/>
</dbReference>
<dbReference type="PROSITE" id="PS01295">
    <property type="entry name" value="ISPD"/>
    <property type="match status" value="1"/>
</dbReference>
<accession>A0A5C0B246</accession>
<reference evidence="3 4" key="1">
    <citation type="submission" date="2019-08" db="EMBL/GenBank/DDBJ databases">
        <title>Amphibian skin-associated Pigmentiphaga: genome sequence and occurrence across geography and hosts.</title>
        <authorList>
            <person name="Bletz M.C."/>
            <person name="Bunk B."/>
            <person name="Sproeer C."/>
            <person name="Biwer P."/>
            <person name="Reiter S."/>
            <person name="Rabemananjara F.C.E."/>
            <person name="Schulz S."/>
            <person name="Overmann J."/>
            <person name="Vences M."/>
        </authorList>
    </citation>
    <scope>NUCLEOTIDE SEQUENCE [LARGE SCALE GENOMIC DNA]</scope>
    <source>
        <strain evidence="3 4">Mada1488</strain>
    </source>
</reference>
<dbReference type="KEGG" id="pacr:FXN63_24555"/>
<dbReference type="OrthoDB" id="9806837at2"/>
<dbReference type="InterPro" id="IPR029044">
    <property type="entry name" value="Nucleotide-diphossugar_trans"/>
</dbReference>
<proteinExistence type="predicted"/>
<evidence type="ECO:0000256" key="2">
    <source>
        <dbReference type="ARBA" id="ARBA00022695"/>
    </source>
</evidence>
<dbReference type="Proteomes" id="UP000325161">
    <property type="component" value="Chromosome"/>
</dbReference>
<name>A0A5C0B246_9BURK</name>
<dbReference type="Gene3D" id="3.90.550.10">
    <property type="entry name" value="Spore Coat Polysaccharide Biosynthesis Protein SpsA, Chain A"/>
    <property type="match status" value="1"/>
</dbReference>
<dbReference type="GO" id="GO:0008299">
    <property type="term" value="P:isoprenoid biosynthetic process"/>
    <property type="evidence" value="ECO:0007669"/>
    <property type="project" value="InterPro"/>
</dbReference>
<dbReference type="PANTHER" id="PTHR32125:SF4">
    <property type="entry name" value="2-C-METHYL-D-ERYTHRITOL 4-PHOSPHATE CYTIDYLYLTRANSFERASE, CHLOROPLASTIC"/>
    <property type="match status" value="1"/>
</dbReference>
<dbReference type="AlphaFoldDB" id="A0A5C0B246"/>
<dbReference type="Pfam" id="PF01128">
    <property type="entry name" value="IspD"/>
    <property type="match status" value="1"/>
</dbReference>